<dbReference type="AlphaFoldDB" id="A0A4U1EGV2"/>
<feature type="compositionally biased region" description="Basic residues" evidence="1">
    <location>
        <begin position="1"/>
        <end position="11"/>
    </location>
</feature>
<feature type="compositionally biased region" description="Acidic residues" evidence="1">
    <location>
        <begin position="124"/>
        <end position="133"/>
    </location>
</feature>
<feature type="compositionally biased region" description="Basic and acidic residues" evidence="1">
    <location>
        <begin position="103"/>
        <end position="114"/>
    </location>
</feature>
<name>A0A4U1EGV2_MONMO</name>
<feature type="compositionally biased region" description="Low complexity" evidence="1">
    <location>
        <begin position="73"/>
        <end position="82"/>
    </location>
</feature>
<accession>A0A4U1EGV2</accession>
<organism evidence="2 3">
    <name type="scientific">Monodon monoceros</name>
    <name type="common">Narwhal</name>
    <name type="synonym">Ceratodon monodon</name>
    <dbReference type="NCBI Taxonomy" id="40151"/>
    <lineage>
        <taxon>Eukaryota</taxon>
        <taxon>Metazoa</taxon>
        <taxon>Chordata</taxon>
        <taxon>Craniata</taxon>
        <taxon>Vertebrata</taxon>
        <taxon>Euteleostomi</taxon>
        <taxon>Mammalia</taxon>
        <taxon>Eutheria</taxon>
        <taxon>Laurasiatheria</taxon>
        <taxon>Artiodactyla</taxon>
        <taxon>Whippomorpha</taxon>
        <taxon>Cetacea</taxon>
        <taxon>Odontoceti</taxon>
        <taxon>Monodontidae</taxon>
        <taxon>Monodon</taxon>
    </lineage>
</organism>
<proteinExistence type="predicted"/>
<feature type="region of interest" description="Disordered" evidence="1">
    <location>
        <begin position="1"/>
        <end position="133"/>
    </location>
</feature>
<dbReference type="Proteomes" id="UP000308365">
    <property type="component" value="Unassembled WGS sequence"/>
</dbReference>
<reference evidence="3" key="1">
    <citation type="journal article" date="2019" name="IScience">
        <title>Narwhal Genome Reveals Long-Term Low Genetic Diversity despite Current Large Abundance Size.</title>
        <authorList>
            <person name="Westbury M.V."/>
            <person name="Petersen B."/>
            <person name="Garde E."/>
            <person name="Heide-Jorgensen M.P."/>
            <person name="Lorenzen E.D."/>
        </authorList>
    </citation>
    <scope>NUCLEOTIDE SEQUENCE [LARGE SCALE GENOMIC DNA]</scope>
</reference>
<dbReference type="EMBL" id="RWIC01001590">
    <property type="protein sequence ID" value="TKC35233.1"/>
    <property type="molecule type" value="Genomic_DNA"/>
</dbReference>
<feature type="compositionally biased region" description="Basic residues" evidence="1">
    <location>
        <begin position="60"/>
        <end position="69"/>
    </location>
</feature>
<protein>
    <submittedName>
        <fullName evidence="2">Uncharacterized protein</fullName>
    </submittedName>
</protein>
<evidence type="ECO:0000313" key="3">
    <source>
        <dbReference type="Proteomes" id="UP000308365"/>
    </source>
</evidence>
<sequence length="133" mass="14176">MAHRPKRTFRQRRADSSDSDSTQEPFAEPGAPGEQADLGPAEEGLPSGGVRAEAAELPRRARGRGRGRGRVWASSRHAARAAPRLDGGSDVLGDAGQQDEEDGTHRSSESKDDQSSSSNSSSSLEEEFTSLGW</sequence>
<gene>
    <name evidence="2" type="ORF">EI555_000490</name>
</gene>
<evidence type="ECO:0000313" key="2">
    <source>
        <dbReference type="EMBL" id="TKC35233.1"/>
    </source>
</evidence>
<evidence type="ECO:0000256" key="1">
    <source>
        <dbReference type="SAM" id="MobiDB-lite"/>
    </source>
</evidence>
<comment type="caution">
    <text evidence="2">The sequence shown here is derived from an EMBL/GenBank/DDBJ whole genome shotgun (WGS) entry which is preliminary data.</text>
</comment>